<dbReference type="PATRIC" id="fig|1395513.3.peg.2378"/>
<proteinExistence type="predicted"/>
<evidence type="ECO:0000313" key="3">
    <source>
        <dbReference type="Proteomes" id="UP000018296"/>
    </source>
</evidence>
<keyword evidence="1" id="KW-1133">Transmembrane helix</keyword>
<dbReference type="OrthoDB" id="2856959at2"/>
<feature type="transmembrane region" description="Helical" evidence="1">
    <location>
        <begin position="43"/>
        <end position="60"/>
    </location>
</feature>
<keyword evidence="1" id="KW-0472">Membrane</keyword>
<feature type="transmembrane region" description="Helical" evidence="1">
    <location>
        <begin position="15"/>
        <end position="31"/>
    </location>
</feature>
<dbReference type="Proteomes" id="UP000018296">
    <property type="component" value="Unassembled WGS sequence"/>
</dbReference>
<organism evidence="2 3">
    <name type="scientific">Sporolactobacillus laevolacticus DSM 442</name>
    <dbReference type="NCBI Taxonomy" id="1395513"/>
    <lineage>
        <taxon>Bacteria</taxon>
        <taxon>Bacillati</taxon>
        <taxon>Bacillota</taxon>
        <taxon>Bacilli</taxon>
        <taxon>Bacillales</taxon>
        <taxon>Sporolactobacillaceae</taxon>
        <taxon>Sporolactobacillus</taxon>
    </lineage>
</organism>
<keyword evidence="3" id="KW-1185">Reference proteome</keyword>
<accession>V6IW41</accession>
<dbReference type="AlphaFoldDB" id="V6IW41"/>
<dbReference type="RefSeq" id="WP_023510593.1">
    <property type="nucleotide sequence ID" value="NZ_AWTC01000011.1"/>
</dbReference>
<protein>
    <submittedName>
        <fullName evidence="2">Uncharacterized protein</fullName>
    </submittedName>
</protein>
<gene>
    <name evidence="2" type="ORF">P343_11750</name>
</gene>
<dbReference type="EMBL" id="AWTC01000011">
    <property type="protein sequence ID" value="EST11498.1"/>
    <property type="molecule type" value="Genomic_DNA"/>
</dbReference>
<evidence type="ECO:0000256" key="1">
    <source>
        <dbReference type="SAM" id="Phobius"/>
    </source>
</evidence>
<reference evidence="2 3" key="1">
    <citation type="journal article" date="2013" name="Genome Announc.">
        <title>Genome Sequence of Sporolactobacillus laevolacticus DSM442, an Efficient Polymer-Grade D-Lactate Producer from Agricultural Waste Cottonseed as a Nitrogen Source.</title>
        <authorList>
            <person name="Wang H."/>
            <person name="Wang L."/>
            <person name="Ju J."/>
            <person name="Yu B."/>
            <person name="Ma Y."/>
        </authorList>
    </citation>
    <scope>NUCLEOTIDE SEQUENCE [LARGE SCALE GENOMIC DNA]</scope>
    <source>
        <strain evidence="2 3">DSM 442</strain>
    </source>
</reference>
<keyword evidence="1" id="KW-0812">Transmembrane</keyword>
<comment type="caution">
    <text evidence="2">The sequence shown here is derived from an EMBL/GenBank/DDBJ whole genome shotgun (WGS) entry which is preliminary data.</text>
</comment>
<evidence type="ECO:0000313" key="2">
    <source>
        <dbReference type="EMBL" id="EST11498.1"/>
    </source>
</evidence>
<name>V6IW41_9BACL</name>
<sequence length="62" mass="7207">MYLILGKLDLGAKGIWYPISLVVILILFILFMKKRELTWRQIYTTFGVVCAVTWIVDMIVSI</sequence>